<evidence type="ECO:0000259" key="14">
    <source>
        <dbReference type="PROSITE" id="PS51081"/>
    </source>
</evidence>
<dbReference type="InterPro" id="IPR000626">
    <property type="entry name" value="Ubiquitin-like_dom"/>
</dbReference>
<keyword evidence="5" id="KW-0808">Transferase</keyword>
<evidence type="ECO:0000256" key="5">
    <source>
        <dbReference type="ARBA" id="ARBA00022679"/>
    </source>
</evidence>
<dbReference type="SUPFAM" id="SSF54236">
    <property type="entry name" value="Ubiquitin-like"/>
    <property type="match status" value="1"/>
</dbReference>
<keyword evidence="8" id="KW-0833">Ubl conjugation pathway</keyword>
<dbReference type="PANTHER" id="PTHR46632:SF32">
    <property type="entry name" value="SIAH-TYPE DOMAIN-CONTAINING PROTEIN"/>
    <property type="match status" value="1"/>
</dbReference>
<sequence length="350" mass="38988">MSTISSNPVMEPCNKDSKESNGSTKDVSMKNSLHVTIYDPHAFDCCVCLQLLTIPVFKCDNGHIVCSTCCDKLGNKCDKCSKQISLKRSRSFEDRLQSIKMSCPNEKYGCRETVSYSGKRKHGEECIYVPCHCPLSGCNLVASLEVLYNHFNCEHCDSLIEFSYGHPFVVSLKSNDETVVLQEENDGRLYTLNNSTITSIGNAVNISCIDLNSSSDAGYSYDISAKSKFGMLKLHSFPKNFQQATLATQSSAFLLIPLGYFSSSEPLKLEICITPKMNIFVETLSGKVITLMVESTDTIANVKERILEKEGFPVHKQHLHFDSQQLDDSQSLASYNIKEMSTLHLTLCLL</sequence>
<gene>
    <name evidence="15" type="ORF">VFH_I238680</name>
</gene>
<evidence type="ECO:0000256" key="10">
    <source>
        <dbReference type="ARBA" id="ARBA00024004"/>
    </source>
</evidence>
<evidence type="ECO:0000256" key="1">
    <source>
        <dbReference type="ARBA" id="ARBA00000900"/>
    </source>
</evidence>
<evidence type="ECO:0000256" key="2">
    <source>
        <dbReference type="ARBA" id="ARBA00004906"/>
    </source>
</evidence>
<evidence type="ECO:0000256" key="8">
    <source>
        <dbReference type="ARBA" id="ARBA00022786"/>
    </source>
</evidence>
<dbReference type="CDD" id="cd16571">
    <property type="entry name" value="RING-HC_SIAHs"/>
    <property type="match status" value="1"/>
</dbReference>
<evidence type="ECO:0000313" key="16">
    <source>
        <dbReference type="Proteomes" id="UP001157006"/>
    </source>
</evidence>
<dbReference type="Gene3D" id="3.10.20.90">
    <property type="entry name" value="Phosphatidylinositol 3-kinase Catalytic Subunit, Chain A, domain 1"/>
    <property type="match status" value="1"/>
</dbReference>
<name>A0AAV0YMR4_VICFA</name>
<comment type="catalytic activity">
    <reaction evidence="1">
        <text>S-ubiquitinyl-[E2 ubiquitin-conjugating enzyme]-L-cysteine + [acceptor protein]-L-lysine = [E2 ubiquitin-conjugating enzyme]-L-cysteine + N(6)-ubiquitinyl-[acceptor protein]-L-lysine.</text>
        <dbReference type="EC" id="2.3.2.27"/>
    </reaction>
</comment>
<dbReference type="InterPro" id="IPR049548">
    <property type="entry name" value="Sina-like_RING"/>
</dbReference>
<dbReference type="SUPFAM" id="SSF49599">
    <property type="entry name" value="TRAF domain-like"/>
    <property type="match status" value="1"/>
</dbReference>
<evidence type="ECO:0000256" key="11">
    <source>
        <dbReference type="PROSITE-ProRule" id="PRU00455"/>
    </source>
</evidence>
<feature type="domain" description="SIAH-type" evidence="14">
    <location>
        <begin position="98"/>
        <end position="156"/>
    </location>
</feature>
<dbReference type="SMART" id="SM00213">
    <property type="entry name" value="UBQ"/>
    <property type="match status" value="1"/>
</dbReference>
<feature type="region of interest" description="Disordered" evidence="12">
    <location>
        <begin position="1"/>
        <end position="26"/>
    </location>
</feature>
<keyword evidence="16" id="KW-1185">Reference proteome</keyword>
<dbReference type="PROSITE" id="PS50053">
    <property type="entry name" value="UBIQUITIN_2"/>
    <property type="match status" value="1"/>
</dbReference>
<dbReference type="InterPro" id="IPR013083">
    <property type="entry name" value="Znf_RING/FYVE/PHD"/>
</dbReference>
<evidence type="ECO:0000313" key="15">
    <source>
        <dbReference type="EMBL" id="CAI8586108.1"/>
    </source>
</evidence>
<evidence type="ECO:0000256" key="4">
    <source>
        <dbReference type="ARBA" id="ARBA00012483"/>
    </source>
</evidence>
<dbReference type="Pfam" id="PF21361">
    <property type="entry name" value="Sina_ZnF"/>
    <property type="match status" value="1"/>
</dbReference>
<dbReference type="PANTHER" id="PTHR46632">
    <property type="entry name" value="E3 UBIQUITIN-PROTEIN LIGASE SINA-LIKE 4"/>
    <property type="match status" value="1"/>
</dbReference>
<dbReference type="InterPro" id="IPR029071">
    <property type="entry name" value="Ubiquitin-like_domsf"/>
</dbReference>
<evidence type="ECO:0000256" key="9">
    <source>
        <dbReference type="ARBA" id="ARBA00022833"/>
    </source>
</evidence>
<protein>
    <recommendedName>
        <fullName evidence="4">RING-type E3 ubiquitin transferase</fullName>
        <ecNumber evidence="4">2.3.2.27</ecNumber>
    </recommendedName>
</protein>
<dbReference type="Proteomes" id="UP001157006">
    <property type="component" value="Chromosome 1L"/>
</dbReference>
<dbReference type="EMBL" id="OX451736">
    <property type="protein sequence ID" value="CAI8586108.1"/>
    <property type="molecule type" value="Genomic_DNA"/>
</dbReference>
<dbReference type="PROSITE" id="PS51081">
    <property type="entry name" value="ZF_SIAH"/>
    <property type="match status" value="1"/>
</dbReference>
<dbReference type="Pfam" id="PF21362">
    <property type="entry name" value="Sina_RING"/>
    <property type="match status" value="1"/>
</dbReference>
<comment type="function">
    <text evidence="10">E3 ubiquitin-protein ligase that mediates ubiquitination and subsequent proteasomal degradation of target proteins. E3 ubiquitin ligases accept ubiquitin from an E2 ubiquitin-conjugating enzyme in the form of a thioester and then directly transfers the ubiquitin to targeted substrates. It probably triggers the ubiquitin-mediated degradation of different substrates.</text>
</comment>
<accession>A0AAV0YMR4</accession>
<keyword evidence="7 11" id="KW-0863">Zinc-finger</keyword>
<dbReference type="EC" id="2.3.2.27" evidence="4"/>
<dbReference type="Pfam" id="PF00240">
    <property type="entry name" value="ubiquitin"/>
    <property type="match status" value="1"/>
</dbReference>
<dbReference type="Gene3D" id="3.30.40.10">
    <property type="entry name" value="Zinc/RING finger domain, C3HC4 (zinc finger)"/>
    <property type="match status" value="1"/>
</dbReference>
<evidence type="ECO:0000256" key="3">
    <source>
        <dbReference type="ARBA" id="ARBA00009119"/>
    </source>
</evidence>
<evidence type="ECO:0000259" key="13">
    <source>
        <dbReference type="PROSITE" id="PS50053"/>
    </source>
</evidence>
<evidence type="ECO:0000256" key="7">
    <source>
        <dbReference type="ARBA" id="ARBA00022771"/>
    </source>
</evidence>
<dbReference type="AlphaFoldDB" id="A0AAV0YMR4"/>
<organism evidence="15 16">
    <name type="scientific">Vicia faba</name>
    <name type="common">Broad bean</name>
    <name type="synonym">Faba vulgaris</name>
    <dbReference type="NCBI Taxonomy" id="3906"/>
    <lineage>
        <taxon>Eukaryota</taxon>
        <taxon>Viridiplantae</taxon>
        <taxon>Streptophyta</taxon>
        <taxon>Embryophyta</taxon>
        <taxon>Tracheophyta</taxon>
        <taxon>Spermatophyta</taxon>
        <taxon>Magnoliopsida</taxon>
        <taxon>eudicotyledons</taxon>
        <taxon>Gunneridae</taxon>
        <taxon>Pentapetalae</taxon>
        <taxon>rosids</taxon>
        <taxon>fabids</taxon>
        <taxon>Fabales</taxon>
        <taxon>Fabaceae</taxon>
        <taxon>Papilionoideae</taxon>
        <taxon>50 kb inversion clade</taxon>
        <taxon>NPAAA clade</taxon>
        <taxon>Hologalegina</taxon>
        <taxon>IRL clade</taxon>
        <taxon>Fabeae</taxon>
        <taxon>Vicia</taxon>
    </lineage>
</organism>
<proteinExistence type="inferred from homology"/>
<comment type="similarity">
    <text evidence="3">Belongs to the SINA (Seven in absentia) family.</text>
</comment>
<dbReference type="InterPro" id="IPR044286">
    <property type="entry name" value="SINL_plant"/>
</dbReference>
<keyword evidence="6" id="KW-0479">Metal-binding</keyword>
<evidence type="ECO:0000256" key="12">
    <source>
        <dbReference type="SAM" id="MobiDB-lite"/>
    </source>
</evidence>
<dbReference type="GO" id="GO:0061630">
    <property type="term" value="F:ubiquitin protein ligase activity"/>
    <property type="evidence" value="ECO:0007669"/>
    <property type="project" value="UniProtKB-EC"/>
</dbReference>
<dbReference type="InterPro" id="IPR013010">
    <property type="entry name" value="Znf_SIAH"/>
</dbReference>
<dbReference type="PRINTS" id="PR00348">
    <property type="entry name" value="UBIQUITIN"/>
</dbReference>
<dbReference type="InterPro" id="IPR019956">
    <property type="entry name" value="Ubiquitin_dom"/>
</dbReference>
<reference evidence="15 16" key="1">
    <citation type="submission" date="2023-01" db="EMBL/GenBank/DDBJ databases">
        <authorList>
            <person name="Kreplak J."/>
        </authorList>
    </citation>
    <scope>NUCLEOTIDE SEQUENCE [LARGE SCALE GENOMIC DNA]</scope>
</reference>
<keyword evidence="9" id="KW-0862">Zinc</keyword>
<feature type="domain" description="Ubiquitin-like" evidence="13">
    <location>
        <begin position="277"/>
        <end position="347"/>
    </location>
</feature>
<dbReference type="GO" id="GO:0008270">
    <property type="term" value="F:zinc ion binding"/>
    <property type="evidence" value="ECO:0007669"/>
    <property type="project" value="UniProtKB-KW"/>
</dbReference>
<comment type="pathway">
    <text evidence="2">Protein modification; protein ubiquitination.</text>
</comment>
<evidence type="ECO:0000256" key="6">
    <source>
        <dbReference type="ARBA" id="ARBA00022723"/>
    </source>
</evidence>